<accession>A0A917EY99</accession>
<gene>
    <name evidence="1" type="ORF">GCM10011399_16770</name>
</gene>
<dbReference type="AlphaFoldDB" id="A0A917EY99"/>
<protein>
    <submittedName>
        <fullName evidence="1">Uncharacterized protein</fullName>
    </submittedName>
</protein>
<dbReference type="EMBL" id="BMGP01000003">
    <property type="protein sequence ID" value="GGF23856.1"/>
    <property type="molecule type" value="Genomic_DNA"/>
</dbReference>
<sequence>MFRVRNAIHAFVTTVFRAADNSIEICTPSSGDKSVVREVRIRMVSRMLGEASGYACVDAINRDTDRRYFLR</sequence>
<reference evidence="1 2" key="1">
    <citation type="journal article" date="2014" name="Int. J. Syst. Evol. Microbiol.">
        <title>Complete genome sequence of Corynebacterium casei LMG S-19264T (=DSM 44701T), isolated from a smear-ripened cheese.</title>
        <authorList>
            <consortium name="US DOE Joint Genome Institute (JGI-PGF)"/>
            <person name="Walter F."/>
            <person name="Albersmeier A."/>
            <person name="Kalinowski J."/>
            <person name="Ruckert C."/>
        </authorList>
    </citation>
    <scope>NUCLEOTIDE SEQUENCE [LARGE SCALE GENOMIC DNA]</scope>
    <source>
        <strain evidence="1 2">CGMCC 1.12976</strain>
    </source>
</reference>
<evidence type="ECO:0000313" key="1">
    <source>
        <dbReference type="EMBL" id="GGF23856.1"/>
    </source>
</evidence>
<name>A0A917EY99_9MICO</name>
<proteinExistence type="predicted"/>
<dbReference type="Proteomes" id="UP000598775">
    <property type="component" value="Unassembled WGS sequence"/>
</dbReference>
<evidence type="ECO:0000313" key="2">
    <source>
        <dbReference type="Proteomes" id="UP000598775"/>
    </source>
</evidence>
<keyword evidence="2" id="KW-1185">Reference proteome</keyword>
<comment type="caution">
    <text evidence="1">The sequence shown here is derived from an EMBL/GenBank/DDBJ whole genome shotgun (WGS) entry which is preliminary data.</text>
</comment>
<organism evidence="1 2">
    <name type="scientific">Subtercola lobariae</name>
    <dbReference type="NCBI Taxonomy" id="1588641"/>
    <lineage>
        <taxon>Bacteria</taxon>
        <taxon>Bacillati</taxon>
        <taxon>Actinomycetota</taxon>
        <taxon>Actinomycetes</taxon>
        <taxon>Micrococcales</taxon>
        <taxon>Microbacteriaceae</taxon>
        <taxon>Subtercola</taxon>
    </lineage>
</organism>